<dbReference type="AlphaFoldDB" id="A0A9D2MGE0"/>
<keyword evidence="2" id="KW-0812">Transmembrane</keyword>
<proteinExistence type="predicted"/>
<dbReference type="InterPro" id="IPR008965">
    <property type="entry name" value="CBM2/CBM3_carb-bd_dom_sf"/>
</dbReference>
<evidence type="ECO:0000256" key="2">
    <source>
        <dbReference type="SAM" id="Phobius"/>
    </source>
</evidence>
<protein>
    <recommendedName>
        <fullName evidence="4">Cohesin domain-containing protein</fullName>
    </recommendedName>
</protein>
<gene>
    <name evidence="5" type="ORF">IAA37_01340</name>
</gene>
<evidence type="ECO:0000256" key="1">
    <source>
        <dbReference type="SAM" id="Coils"/>
    </source>
</evidence>
<evidence type="ECO:0000259" key="4">
    <source>
        <dbReference type="Pfam" id="PF00963"/>
    </source>
</evidence>
<reference evidence="5" key="2">
    <citation type="submission" date="2021-04" db="EMBL/GenBank/DDBJ databases">
        <authorList>
            <person name="Gilroy R."/>
        </authorList>
    </citation>
    <scope>NUCLEOTIDE SEQUENCE</scope>
    <source>
        <strain evidence="5">CHK188-16595</strain>
    </source>
</reference>
<comment type="caution">
    <text evidence="5">The sequence shown here is derived from an EMBL/GenBank/DDBJ whole genome shotgun (WGS) entry which is preliminary data.</text>
</comment>
<reference evidence="5" key="1">
    <citation type="journal article" date="2021" name="PeerJ">
        <title>Extensive microbial diversity within the chicken gut microbiome revealed by metagenomics and culture.</title>
        <authorList>
            <person name="Gilroy R."/>
            <person name="Ravi A."/>
            <person name="Getino M."/>
            <person name="Pursley I."/>
            <person name="Horton D.L."/>
            <person name="Alikhan N.F."/>
            <person name="Baker D."/>
            <person name="Gharbi K."/>
            <person name="Hall N."/>
            <person name="Watson M."/>
            <person name="Adriaenssens E.M."/>
            <person name="Foster-Nyarko E."/>
            <person name="Jarju S."/>
            <person name="Secka A."/>
            <person name="Antonio M."/>
            <person name="Oren A."/>
            <person name="Chaudhuri R.R."/>
            <person name="La Ragione R."/>
            <person name="Hildebrand F."/>
            <person name="Pallen M.J."/>
        </authorList>
    </citation>
    <scope>NUCLEOTIDE SEQUENCE</scope>
    <source>
        <strain evidence="5">CHK188-16595</strain>
    </source>
</reference>
<name>A0A9D2MGE0_9FIRM</name>
<dbReference type="EMBL" id="DWXN01000002">
    <property type="protein sequence ID" value="HJB74305.1"/>
    <property type="molecule type" value="Genomic_DNA"/>
</dbReference>
<dbReference type="GO" id="GO:0030246">
    <property type="term" value="F:carbohydrate binding"/>
    <property type="evidence" value="ECO:0007669"/>
    <property type="project" value="InterPro"/>
</dbReference>
<feature type="domain" description="Cohesin" evidence="4">
    <location>
        <begin position="32"/>
        <end position="128"/>
    </location>
</feature>
<keyword evidence="2" id="KW-0472">Membrane</keyword>
<feature type="signal peptide" evidence="3">
    <location>
        <begin position="1"/>
        <end position="23"/>
    </location>
</feature>
<dbReference type="Pfam" id="PF00963">
    <property type="entry name" value="Cohesin"/>
    <property type="match status" value="1"/>
</dbReference>
<dbReference type="Proteomes" id="UP000823877">
    <property type="component" value="Unassembled WGS sequence"/>
</dbReference>
<feature type="chain" id="PRO_5039525675" description="Cohesin domain-containing protein" evidence="3">
    <location>
        <begin position="24"/>
        <end position="378"/>
    </location>
</feature>
<feature type="coiled-coil region" evidence="1">
    <location>
        <begin position="285"/>
        <end position="312"/>
    </location>
</feature>
<evidence type="ECO:0000313" key="6">
    <source>
        <dbReference type="Proteomes" id="UP000823877"/>
    </source>
</evidence>
<keyword evidence="2" id="KW-1133">Transmembrane helix</keyword>
<dbReference type="InterPro" id="IPR002102">
    <property type="entry name" value="Cohesin_dom"/>
</dbReference>
<evidence type="ECO:0000313" key="5">
    <source>
        <dbReference type="EMBL" id="HJB74305.1"/>
    </source>
</evidence>
<dbReference type="SUPFAM" id="SSF49384">
    <property type="entry name" value="Carbohydrate-binding domain"/>
    <property type="match status" value="1"/>
</dbReference>
<dbReference type="GO" id="GO:0000272">
    <property type="term" value="P:polysaccharide catabolic process"/>
    <property type="evidence" value="ECO:0007669"/>
    <property type="project" value="InterPro"/>
</dbReference>
<keyword evidence="3" id="KW-0732">Signal</keyword>
<accession>A0A9D2MGE0</accession>
<dbReference type="Gene3D" id="2.60.40.680">
    <property type="match status" value="1"/>
</dbReference>
<keyword evidence="1" id="KW-0175">Coiled coil</keyword>
<feature type="transmembrane region" description="Helical" evidence="2">
    <location>
        <begin position="348"/>
        <end position="369"/>
    </location>
</feature>
<organism evidence="5 6">
    <name type="scientific">Candidatus Eubacterium faecale</name>
    <dbReference type="NCBI Taxonomy" id="2838568"/>
    <lineage>
        <taxon>Bacteria</taxon>
        <taxon>Bacillati</taxon>
        <taxon>Bacillota</taxon>
        <taxon>Clostridia</taxon>
        <taxon>Eubacteriales</taxon>
        <taxon>Eubacteriaceae</taxon>
        <taxon>Eubacterium</taxon>
    </lineage>
</organism>
<evidence type="ECO:0000256" key="3">
    <source>
        <dbReference type="SAM" id="SignalP"/>
    </source>
</evidence>
<sequence>MKKIISVLLFTLLILSFNICSFAAEPVSVRADDVTLVQNQEISVPVKIENNSGIIGFKITVEYPVDKIDIKSVSRGDITSKGNFNTNFGINDGRFDVLWNNVEESGDNGSLFIITVEPVSTSDFNTEIKLSYSQPDTFNEKYEDVIFDCRNIAVNFSVNENQNESETTTIPITDESQETVAYDNNHILTAVKESLAEYGYALLSDINSDNQQYFLDTVNQKLSELSNGRYVAIDSFENLVSLYNSAYEGVFISDITNEISSENIQQAIQDALKTVGAASISELKDDEKEEFVKELEKNLKNYNSNVPSISEDIDVDKALDIVQKLDNATKPVQAQQDSEERGNANSTWIIVLVSVLCVAGIIAVIIVILKKRRRKNEK</sequence>